<accession>A0ABV6AV18</accession>
<dbReference type="Gene3D" id="3.40.50.1820">
    <property type="entry name" value="alpha/beta hydrolase"/>
    <property type="match status" value="1"/>
</dbReference>
<gene>
    <name evidence="3" type="ORF">ACFFLM_02455</name>
</gene>
<keyword evidence="1" id="KW-0732">Signal</keyword>
<dbReference type="PROSITE" id="PS51257">
    <property type="entry name" value="PROKAR_LIPOPROTEIN"/>
    <property type="match status" value="1"/>
</dbReference>
<protein>
    <submittedName>
        <fullName evidence="3">Esterase/lipase family protein</fullName>
    </submittedName>
</protein>
<evidence type="ECO:0000313" key="4">
    <source>
        <dbReference type="Proteomes" id="UP001589733"/>
    </source>
</evidence>
<dbReference type="Pfam" id="PF05057">
    <property type="entry name" value="DUF676"/>
    <property type="match status" value="1"/>
</dbReference>
<evidence type="ECO:0000256" key="1">
    <source>
        <dbReference type="SAM" id="SignalP"/>
    </source>
</evidence>
<dbReference type="SUPFAM" id="SSF53474">
    <property type="entry name" value="alpha/beta-Hydrolases"/>
    <property type="match status" value="1"/>
</dbReference>
<dbReference type="InterPro" id="IPR029058">
    <property type="entry name" value="AB_hydrolase_fold"/>
</dbReference>
<dbReference type="Proteomes" id="UP001589733">
    <property type="component" value="Unassembled WGS sequence"/>
</dbReference>
<reference evidence="3 4" key="1">
    <citation type="submission" date="2024-09" db="EMBL/GenBank/DDBJ databases">
        <authorList>
            <person name="Sun Q."/>
            <person name="Mori K."/>
        </authorList>
    </citation>
    <scope>NUCLEOTIDE SEQUENCE [LARGE SCALE GENOMIC DNA]</scope>
    <source>
        <strain evidence="3 4">JCM 13503</strain>
    </source>
</reference>
<feature type="signal peptide" evidence="1">
    <location>
        <begin position="1"/>
        <end position="18"/>
    </location>
</feature>
<dbReference type="RefSeq" id="WP_380005193.1">
    <property type="nucleotide sequence ID" value="NZ_JBHLYR010000010.1"/>
</dbReference>
<dbReference type="EMBL" id="JBHLYR010000010">
    <property type="protein sequence ID" value="MFB9990847.1"/>
    <property type="molecule type" value="Genomic_DNA"/>
</dbReference>
<name>A0ABV6AV18_9DEIO</name>
<evidence type="ECO:0000313" key="3">
    <source>
        <dbReference type="EMBL" id="MFB9990847.1"/>
    </source>
</evidence>
<comment type="caution">
    <text evidence="3">The sequence shown here is derived from an EMBL/GenBank/DDBJ whole genome shotgun (WGS) entry which is preliminary data.</text>
</comment>
<dbReference type="InterPro" id="IPR007751">
    <property type="entry name" value="DUF676_lipase-like"/>
</dbReference>
<sequence>MMFRRAALPLALTTTLLAACGTTPSADVPPVLSEVPGSLQAQADVPANFILFVRGLDPNYSPSADSNGTYAQACSDYWGSALSYFTDRGWGSKLRTVGIYSNENGCYVNMHNMRARGSTADTTARLTNNTSIRVVARRLAWWIYDNYTSKGYSVGIVSHSMGGLVARAAVGASSKRDPDFPPPLLVKSLVLLATPNFGASSGWVGQPYCGQQCTDMSPDSAFLQTLNGSWDTGNSGVKNRWHAVGANDAAVAAFSFNSGVGGGSGTGCLYTNPSYDHGGILTDPSNTLNAQVKCWDSAQVGAKTNLNGIPFTTYTNGSHSIKAAFDWATAP</sequence>
<evidence type="ECO:0000259" key="2">
    <source>
        <dbReference type="Pfam" id="PF05057"/>
    </source>
</evidence>
<keyword evidence="4" id="KW-1185">Reference proteome</keyword>
<feature type="domain" description="DUF676" evidence="2">
    <location>
        <begin position="130"/>
        <end position="198"/>
    </location>
</feature>
<proteinExistence type="predicted"/>
<organism evidence="3 4">
    <name type="scientific">Deinococcus oregonensis</name>
    <dbReference type="NCBI Taxonomy" id="1805970"/>
    <lineage>
        <taxon>Bacteria</taxon>
        <taxon>Thermotogati</taxon>
        <taxon>Deinococcota</taxon>
        <taxon>Deinococci</taxon>
        <taxon>Deinococcales</taxon>
        <taxon>Deinococcaceae</taxon>
        <taxon>Deinococcus</taxon>
    </lineage>
</organism>
<feature type="chain" id="PRO_5045926187" evidence="1">
    <location>
        <begin position="19"/>
        <end position="331"/>
    </location>
</feature>